<dbReference type="GO" id="GO:0035803">
    <property type="term" value="P:egg coat formation"/>
    <property type="evidence" value="ECO:0007669"/>
    <property type="project" value="TreeGrafter"/>
</dbReference>
<keyword evidence="3" id="KW-0732">Signal</keyword>
<evidence type="ECO:0000313" key="5">
    <source>
        <dbReference type="EMBL" id="CAG5866301.1"/>
    </source>
</evidence>
<dbReference type="Gene3D" id="2.60.40.4100">
    <property type="entry name" value="Zona pellucida, ZP-C domain"/>
    <property type="match status" value="1"/>
</dbReference>
<dbReference type="GO" id="GO:0007339">
    <property type="term" value="P:binding of sperm to zona pellucida"/>
    <property type="evidence" value="ECO:0007669"/>
    <property type="project" value="TreeGrafter"/>
</dbReference>
<feature type="chain" id="PRO_5035907968" evidence="3">
    <location>
        <begin position="18"/>
        <end position="666"/>
    </location>
</feature>
<feature type="signal peptide" evidence="3">
    <location>
        <begin position="1"/>
        <end position="17"/>
    </location>
</feature>
<keyword evidence="6" id="KW-1185">Reference proteome</keyword>
<dbReference type="GO" id="GO:2000344">
    <property type="term" value="P:positive regulation of acrosome reaction"/>
    <property type="evidence" value="ECO:0007669"/>
    <property type="project" value="TreeGrafter"/>
</dbReference>
<protein>
    <submittedName>
        <fullName evidence="5">(Atlantic silverside) hypothetical protein</fullName>
    </submittedName>
</protein>
<evidence type="ECO:0000256" key="1">
    <source>
        <dbReference type="ARBA" id="ARBA00023157"/>
    </source>
</evidence>
<accession>A0A8S4APJ9</accession>
<dbReference type="PROSITE" id="PS51034">
    <property type="entry name" value="ZP_2"/>
    <property type="match status" value="1"/>
</dbReference>
<reference evidence="5" key="1">
    <citation type="submission" date="2021-05" db="EMBL/GenBank/DDBJ databases">
        <authorList>
            <person name="Tigano A."/>
        </authorList>
    </citation>
    <scope>NUCLEOTIDE SEQUENCE</scope>
</reference>
<dbReference type="GO" id="GO:0032190">
    <property type="term" value="F:acrosin binding"/>
    <property type="evidence" value="ECO:0007669"/>
    <property type="project" value="TreeGrafter"/>
</dbReference>
<dbReference type="InterPro" id="IPR055356">
    <property type="entry name" value="ZP-N"/>
</dbReference>
<keyword evidence="1" id="KW-1015">Disulfide bond</keyword>
<dbReference type="Gene3D" id="2.60.40.3210">
    <property type="entry name" value="Zona pellucida, ZP-N domain"/>
    <property type="match status" value="1"/>
</dbReference>
<feature type="region of interest" description="Disordered" evidence="2">
    <location>
        <begin position="375"/>
        <end position="397"/>
    </location>
</feature>
<gene>
    <name evidence="5" type="ORF">MMEN_LOCUS3040</name>
</gene>
<proteinExistence type="predicted"/>
<dbReference type="FunFam" id="2.60.40.4100:FF:000002">
    <property type="entry name" value="Zona pellucida sperm-binding protein 3"/>
    <property type="match status" value="1"/>
</dbReference>
<dbReference type="SMART" id="SM00241">
    <property type="entry name" value="ZP"/>
    <property type="match status" value="1"/>
</dbReference>
<name>A0A8S4APJ9_9TELE</name>
<feature type="domain" description="ZP" evidence="4">
    <location>
        <begin position="86"/>
        <end position="321"/>
    </location>
</feature>
<dbReference type="InterPro" id="IPR042235">
    <property type="entry name" value="ZP-C_dom"/>
</dbReference>
<evidence type="ECO:0000259" key="4">
    <source>
        <dbReference type="PROSITE" id="PS51034"/>
    </source>
</evidence>
<dbReference type="GO" id="GO:0031012">
    <property type="term" value="C:extracellular matrix"/>
    <property type="evidence" value="ECO:0007669"/>
    <property type="project" value="TreeGrafter"/>
</dbReference>
<feature type="compositionally biased region" description="Polar residues" evidence="2">
    <location>
        <begin position="375"/>
        <end position="389"/>
    </location>
</feature>
<dbReference type="EMBL" id="CAJRST010002224">
    <property type="protein sequence ID" value="CAG5866301.1"/>
    <property type="molecule type" value="Genomic_DNA"/>
</dbReference>
<dbReference type="InterPro" id="IPR055355">
    <property type="entry name" value="ZP-C"/>
</dbReference>
<organism evidence="5 6">
    <name type="scientific">Menidia menidia</name>
    <name type="common">Atlantic silverside</name>
    <dbReference type="NCBI Taxonomy" id="238744"/>
    <lineage>
        <taxon>Eukaryota</taxon>
        <taxon>Metazoa</taxon>
        <taxon>Chordata</taxon>
        <taxon>Craniata</taxon>
        <taxon>Vertebrata</taxon>
        <taxon>Euteleostomi</taxon>
        <taxon>Actinopterygii</taxon>
        <taxon>Neopterygii</taxon>
        <taxon>Teleostei</taxon>
        <taxon>Neoteleostei</taxon>
        <taxon>Acanthomorphata</taxon>
        <taxon>Ovalentaria</taxon>
        <taxon>Atherinomorphae</taxon>
        <taxon>Atheriniformes</taxon>
        <taxon>Atherinopsidae</taxon>
        <taxon>Menidiinae</taxon>
        <taxon>Menidia</taxon>
    </lineage>
</organism>
<feature type="compositionally biased region" description="Polar residues" evidence="2">
    <location>
        <begin position="475"/>
        <end position="486"/>
    </location>
</feature>
<dbReference type="Proteomes" id="UP000677803">
    <property type="component" value="Unassembled WGS sequence"/>
</dbReference>
<sequence length="666" mass="73616">MGTLLLLLYGFLGHFFAANCFVEYEDAMYPDDYEVFLENDGLFPFETEFDFPPFDTIFSSWQTLIPDIRRLAEFPPIMNVPRVQVSCDESKLTLLVDKKSFGRMLTKEELLLGDDCYSNKELPNQFVFVYDFDQCGTTSTPHNGLQAFTNSLHVNLKKSLPTLSQTPPAVHVFCIPKRSAETLNFNPHETTGSFSIQAMNPSWTDTAETNLYTRGQMVNLQVSAKTRPDQQLFIQSCFVSASPEPQTRPRHAVVLNKGCSSSLGSPNTVTRFAASSSAHVVNLMLNTSYLTSELYVHCSVFISDKGVTSGSKLCNYNAIQSRWEELSGAMEVCDCCSSKCRGALAKYLPEGTKAVISLGPLEVVDGDAGPAILDPTQTPHTTSYNSMQSDPAEDHMVSGTSVFTSDLVSSPDGVIVVSQDPSARLTLWLPGHVVTNYDTTLTSHPEKEFSDQMKQSDGPGHHDHQPASTDGAGLNSPTNKVDSNLSDEYKDDSLWETHLPPVAGWLASAQPQNAFSTEEFHSNEPGSSNAEHAQGALSLATEMSINAFEKTKPVALDEPFAEEPQNKWLATETTVKDIQSDLNPESELPQMDAAVLHEDVDDQPIIRSKLEFSKKADGSQTLSYEEEVKHPDRKGTLRRVWDEKRKRDSGAKRLHSTFLNLLSCPH</sequence>
<evidence type="ECO:0000313" key="6">
    <source>
        <dbReference type="Proteomes" id="UP000677803"/>
    </source>
</evidence>
<dbReference type="PANTHER" id="PTHR11576">
    <property type="entry name" value="ZONA PELLUCIDA SPERM-BINDING PROTEIN 3"/>
    <property type="match status" value="1"/>
</dbReference>
<dbReference type="Pfam" id="PF23344">
    <property type="entry name" value="ZP-N"/>
    <property type="match status" value="1"/>
</dbReference>
<dbReference type="OrthoDB" id="8941595at2759"/>
<dbReference type="AlphaFoldDB" id="A0A8S4APJ9"/>
<dbReference type="Pfam" id="PF00100">
    <property type="entry name" value="Zona_pellucida"/>
    <property type="match status" value="1"/>
</dbReference>
<evidence type="ECO:0000256" key="3">
    <source>
        <dbReference type="SAM" id="SignalP"/>
    </source>
</evidence>
<evidence type="ECO:0000256" key="2">
    <source>
        <dbReference type="SAM" id="MobiDB-lite"/>
    </source>
</evidence>
<feature type="region of interest" description="Disordered" evidence="2">
    <location>
        <begin position="446"/>
        <end position="486"/>
    </location>
</feature>
<dbReference type="InterPro" id="IPR001507">
    <property type="entry name" value="ZP_dom"/>
</dbReference>
<dbReference type="PANTHER" id="PTHR11576:SF18">
    <property type="entry name" value="ZONA PELLUCIDA PROTEIN C"/>
    <property type="match status" value="1"/>
</dbReference>
<comment type="caution">
    <text evidence="5">The sequence shown here is derived from an EMBL/GenBank/DDBJ whole genome shotgun (WGS) entry which is preliminary data.</text>
</comment>